<evidence type="ECO:0000313" key="2">
    <source>
        <dbReference type="Proteomes" id="UP000256805"/>
    </source>
</evidence>
<organism evidence="1 2">
    <name type="scientific">Cupriavidus taiwanensis</name>
    <dbReference type="NCBI Taxonomy" id="164546"/>
    <lineage>
        <taxon>Bacteria</taxon>
        <taxon>Pseudomonadati</taxon>
        <taxon>Pseudomonadota</taxon>
        <taxon>Betaproteobacteria</taxon>
        <taxon>Burkholderiales</taxon>
        <taxon>Burkholderiaceae</taxon>
        <taxon>Cupriavidus</taxon>
    </lineage>
</organism>
<reference evidence="1 2" key="1">
    <citation type="submission" date="2018-01" db="EMBL/GenBank/DDBJ databases">
        <authorList>
            <person name="Gaut B.S."/>
            <person name="Morton B.R."/>
            <person name="Clegg M.T."/>
            <person name="Duvall M.R."/>
        </authorList>
    </citation>
    <scope>NUCLEOTIDE SEQUENCE [LARGE SCALE GENOMIC DNA]</scope>
    <source>
        <strain evidence="1">Cupriavidus taiwanensis cmp 52</strain>
    </source>
</reference>
<dbReference type="Proteomes" id="UP000256805">
    <property type="component" value="Unassembled WGS sequence"/>
</dbReference>
<protein>
    <submittedName>
        <fullName evidence="1">Uncharacterized protein</fullName>
    </submittedName>
</protein>
<name>A0A375IUP4_9BURK</name>
<accession>A0A375IUP4</accession>
<gene>
    <name evidence="1" type="ORF">CBM2634_A100302</name>
</gene>
<dbReference type="EMBL" id="OVTA01000002">
    <property type="protein sequence ID" value="SPR96364.1"/>
    <property type="molecule type" value="Genomic_DNA"/>
</dbReference>
<proteinExistence type="predicted"/>
<dbReference type="AlphaFoldDB" id="A0A375IUP4"/>
<sequence>MQIVPGTGLPEAVSPWQASPLARLVSDAEAGDSFSLPATVQQPRGGGGLGLRLTVVPAVVPAVVPVIVAGAIGATELVGTGVTSAAAAGVAAAAAAPDFGGPPASADSSTSG</sequence>
<evidence type="ECO:0000313" key="1">
    <source>
        <dbReference type="EMBL" id="SPR96364.1"/>
    </source>
</evidence>